<organism evidence="2 4">
    <name type="scientific">Rhynchophorus ferrugineus</name>
    <name type="common">Red palm weevil</name>
    <name type="synonym">Curculio ferrugineus</name>
    <dbReference type="NCBI Taxonomy" id="354439"/>
    <lineage>
        <taxon>Eukaryota</taxon>
        <taxon>Metazoa</taxon>
        <taxon>Ecdysozoa</taxon>
        <taxon>Arthropoda</taxon>
        <taxon>Hexapoda</taxon>
        <taxon>Insecta</taxon>
        <taxon>Pterygota</taxon>
        <taxon>Neoptera</taxon>
        <taxon>Endopterygota</taxon>
        <taxon>Coleoptera</taxon>
        <taxon>Polyphaga</taxon>
        <taxon>Cucujiformia</taxon>
        <taxon>Curculionidae</taxon>
        <taxon>Dryophthorinae</taxon>
        <taxon>Rhynchophorus</taxon>
    </lineage>
</organism>
<protein>
    <submittedName>
        <fullName evidence="2">Uncharacterized protein</fullName>
    </submittedName>
</protein>
<dbReference type="EMBL" id="JAACXV010015855">
    <property type="protein sequence ID" value="KAF7264821.1"/>
    <property type="molecule type" value="Genomic_DNA"/>
</dbReference>
<dbReference type="EMBL" id="JAACXV010015853">
    <property type="protein sequence ID" value="KAF7264825.1"/>
    <property type="molecule type" value="Genomic_DNA"/>
</dbReference>
<sequence>MTSAGGRTPAPVLTVPHKREFRRKFTTTAVFFALPARDLREPVRSYCINHHLINFIYGRPRDKLPRPPSGQQKHFLPPVVRLLINKNRPRRTDEKNNGSVVVGVGDDEGRAV</sequence>
<proteinExistence type="predicted"/>
<reference evidence="2" key="1">
    <citation type="submission" date="2020-08" db="EMBL/GenBank/DDBJ databases">
        <title>Genome sequencing and assembly of the red palm weevil Rhynchophorus ferrugineus.</title>
        <authorList>
            <person name="Dias G.B."/>
            <person name="Bergman C.M."/>
            <person name="Manee M."/>
        </authorList>
    </citation>
    <scope>NUCLEOTIDE SEQUENCE</scope>
    <source>
        <strain evidence="2">AA-2017</strain>
        <tissue evidence="2">Whole larva</tissue>
    </source>
</reference>
<comment type="caution">
    <text evidence="2">The sequence shown here is derived from an EMBL/GenBank/DDBJ whole genome shotgun (WGS) entry which is preliminary data.</text>
</comment>
<keyword evidence="4" id="KW-1185">Reference proteome</keyword>
<dbReference type="AlphaFoldDB" id="A0A834LYD0"/>
<evidence type="ECO:0000313" key="2">
    <source>
        <dbReference type="EMBL" id="KAF7264821.1"/>
    </source>
</evidence>
<dbReference type="Proteomes" id="UP000625711">
    <property type="component" value="Unassembled WGS sequence"/>
</dbReference>
<evidence type="ECO:0000256" key="1">
    <source>
        <dbReference type="SAM" id="MobiDB-lite"/>
    </source>
</evidence>
<evidence type="ECO:0000313" key="4">
    <source>
        <dbReference type="Proteomes" id="UP000625711"/>
    </source>
</evidence>
<name>A0A834LYD0_RHYFE</name>
<evidence type="ECO:0000313" key="3">
    <source>
        <dbReference type="EMBL" id="KAF7264825.1"/>
    </source>
</evidence>
<gene>
    <name evidence="3" type="ORF">GWI33_022230</name>
    <name evidence="2" type="ORF">GWI33_022234</name>
</gene>
<feature type="region of interest" description="Disordered" evidence="1">
    <location>
        <begin position="87"/>
        <end position="112"/>
    </location>
</feature>
<accession>A0A834LYD0</accession>